<dbReference type="EMBL" id="JAGGOB010000053">
    <property type="protein sequence ID" value="MBT2331519.1"/>
    <property type="molecule type" value="Genomic_DNA"/>
</dbReference>
<name>A0A944DRR1_PSEFL</name>
<protein>
    <submittedName>
        <fullName evidence="3">DUF1311 domain-containing protein</fullName>
    </submittedName>
</protein>
<dbReference type="Pfam" id="PF07007">
    <property type="entry name" value="LprI"/>
    <property type="match status" value="1"/>
</dbReference>
<dbReference type="PANTHER" id="PTHR39176:SF1">
    <property type="entry name" value="PERIPLASMIC PROTEIN"/>
    <property type="match status" value="1"/>
</dbReference>
<dbReference type="PANTHER" id="PTHR39176">
    <property type="entry name" value="PERIPLASMIC PROTEIN-RELATED"/>
    <property type="match status" value="1"/>
</dbReference>
<dbReference type="Gene3D" id="1.20.1270.180">
    <property type="match status" value="1"/>
</dbReference>
<reference evidence="3" key="1">
    <citation type="submission" date="2021-03" db="EMBL/GenBank/DDBJ databases">
        <title>Genomic analysis provides insights into the functional capacity of soil bacteria communities inhabiting an altitudinal gradient in the Atacama Desert.</title>
        <authorList>
            <person name="Gonzalez M."/>
            <person name="Maldonado J."/>
            <person name="Maza F."/>
            <person name="Hodar C."/>
            <person name="Cortes M."/>
            <person name="Palma R."/>
            <person name="Andreani C."/>
            <person name="Gaete A."/>
            <person name="Vasquez-Dean J."/>
            <person name="Acuna V."/>
            <person name="Aguado M."/>
            <person name="Mandakovic D."/>
            <person name="Latorre M."/>
            <person name="Orellana A."/>
            <person name="Gutierrez R."/>
            <person name="Montecino M."/>
            <person name="Allende M."/>
            <person name="Maass A."/>
            <person name="Cambiazo V."/>
        </authorList>
    </citation>
    <scope>NUCLEOTIDE SEQUENCE</scope>
    <source>
        <strain evidence="3">ISL-25</strain>
    </source>
</reference>
<dbReference type="Proteomes" id="UP000692896">
    <property type="component" value="Unassembled WGS sequence"/>
</dbReference>
<evidence type="ECO:0000256" key="1">
    <source>
        <dbReference type="SAM" id="SignalP"/>
    </source>
</evidence>
<dbReference type="InterPro" id="IPR009739">
    <property type="entry name" value="LprI-like_N"/>
</dbReference>
<sequence>MSPRLFLSLTPLLFISVVQANDCANATTQSAMNQCAAQENKAADDELNQLYKQITARLKDDPQAKQLLVKAQRAWISFRDAECNFSASGVKGGSVYPLIHSNCTTAVTKARVESLKTYLKCEEGDLSCPVPGA</sequence>
<evidence type="ECO:0000313" key="3">
    <source>
        <dbReference type="EMBL" id="MBT2331519.1"/>
    </source>
</evidence>
<proteinExistence type="predicted"/>
<gene>
    <name evidence="3" type="ORF">J7E47_22645</name>
</gene>
<feature type="signal peptide" evidence="1">
    <location>
        <begin position="1"/>
        <end position="20"/>
    </location>
</feature>
<evidence type="ECO:0000259" key="2">
    <source>
        <dbReference type="Pfam" id="PF07007"/>
    </source>
</evidence>
<dbReference type="AlphaFoldDB" id="A0A944DRR1"/>
<organism evidence="3 4">
    <name type="scientific">Pseudomonas fluorescens</name>
    <dbReference type="NCBI Taxonomy" id="294"/>
    <lineage>
        <taxon>Bacteria</taxon>
        <taxon>Pseudomonadati</taxon>
        <taxon>Pseudomonadota</taxon>
        <taxon>Gammaproteobacteria</taxon>
        <taxon>Pseudomonadales</taxon>
        <taxon>Pseudomonadaceae</taxon>
        <taxon>Pseudomonas</taxon>
    </lineage>
</organism>
<feature type="domain" description="Lysozyme inhibitor LprI-like N-terminal" evidence="2">
    <location>
        <begin position="23"/>
        <end position="115"/>
    </location>
</feature>
<accession>A0A944DRR1</accession>
<evidence type="ECO:0000313" key="4">
    <source>
        <dbReference type="Proteomes" id="UP000692896"/>
    </source>
</evidence>
<feature type="chain" id="PRO_5037176525" evidence="1">
    <location>
        <begin position="21"/>
        <end position="133"/>
    </location>
</feature>
<keyword evidence="1" id="KW-0732">Signal</keyword>
<comment type="caution">
    <text evidence="3">The sequence shown here is derived from an EMBL/GenBank/DDBJ whole genome shotgun (WGS) entry which is preliminary data.</text>
</comment>
<dbReference type="RefSeq" id="WP_214918817.1">
    <property type="nucleotide sequence ID" value="NZ_JAGGNX010000020.1"/>
</dbReference>